<organism evidence="1 2">
    <name type="scientific">Duganella vulcania</name>
    <dbReference type="NCBI Taxonomy" id="2692166"/>
    <lineage>
        <taxon>Bacteria</taxon>
        <taxon>Pseudomonadati</taxon>
        <taxon>Pseudomonadota</taxon>
        <taxon>Betaproteobacteria</taxon>
        <taxon>Burkholderiales</taxon>
        <taxon>Oxalobacteraceae</taxon>
        <taxon>Telluria group</taxon>
        <taxon>Duganella</taxon>
    </lineage>
</organism>
<name>A0A845GXC1_9BURK</name>
<reference evidence="1" key="1">
    <citation type="submission" date="2019-12" db="EMBL/GenBank/DDBJ databases">
        <title>Novel species isolated from a subtropical stream in China.</title>
        <authorList>
            <person name="Lu H."/>
        </authorList>
    </citation>
    <scope>NUCLEOTIDE SEQUENCE [LARGE SCALE GENOMIC DNA]</scope>
    <source>
        <strain evidence="1">FT81W</strain>
    </source>
</reference>
<comment type="caution">
    <text evidence="1">The sequence shown here is derived from an EMBL/GenBank/DDBJ whole genome shotgun (WGS) entry which is preliminary data.</text>
</comment>
<dbReference type="Proteomes" id="UP000447355">
    <property type="component" value="Unassembled WGS sequence"/>
</dbReference>
<dbReference type="AlphaFoldDB" id="A0A845GXC1"/>
<protein>
    <submittedName>
        <fullName evidence="1">Uncharacterized protein</fullName>
    </submittedName>
</protein>
<gene>
    <name evidence="1" type="ORF">GTP90_29400</name>
</gene>
<accession>A0A845GXC1</accession>
<evidence type="ECO:0000313" key="1">
    <source>
        <dbReference type="EMBL" id="MYM97972.1"/>
    </source>
</evidence>
<sequence>MPIELQCLSGMRVSHVWFSDHSICYLELGVLEPGRVRPNGTVGNPRGEVTVFLGYDWLVKSFGYQKSRKYFHMHAADLNTLAEKIIDTTIQWASLSETGNELEISLSTGDMLESVSSDNETDWNICFN</sequence>
<dbReference type="RefSeq" id="WP_161086837.1">
    <property type="nucleotide sequence ID" value="NZ_WWCX01000095.1"/>
</dbReference>
<proteinExistence type="predicted"/>
<dbReference type="EMBL" id="WWCX01000095">
    <property type="protein sequence ID" value="MYM97972.1"/>
    <property type="molecule type" value="Genomic_DNA"/>
</dbReference>
<evidence type="ECO:0000313" key="2">
    <source>
        <dbReference type="Proteomes" id="UP000447355"/>
    </source>
</evidence>